<proteinExistence type="inferred from homology"/>
<gene>
    <name evidence="7" type="ORF">KIPB_000194</name>
</gene>
<comment type="caution">
    <text evidence="7">The sequence shown here is derived from an EMBL/GenBank/DDBJ whole genome shotgun (WGS) entry which is preliminary data.</text>
</comment>
<comment type="similarity">
    <text evidence="2">Belongs to the OXR1 family.</text>
</comment>
<feature type="region of interest" description="Disordered" evidence="5">
    <location>
        <begin position="534"/>
        <end position="557"/>
    </location>
</feature>
<feature type="compositionally biased region" description="Low complexity" evidence="5">
    <location>
        <begin position="276"/>
        <end position="285"/>
    </location>
</feature>
<dbReference type="OrthoDB" id="26679at2759"/>
<dbReference type="Gene3D" id="3.10.350.10">
    <property type="entry name" value="LysM domain"/>
    <property type="match status" value="1"/>
</dbReference>
<keyword evidence="3" id="KW-0496">Mitochondrion</keyword>
<feature type="compositionally biased region" description="Low complexity" evidence="5">
    <location>
        <begin position="20"/>
        <end position="37"/>
    </location>
</feature>
<evidence type="ECO:0000313" key="7">
    <source>
        <dbReference type="EMBL" id="GIQ79540.1"/>
    </source>
</evidence>
<feature type="compositionally biased region" description="Basic and acidic residues" evidence="5">
    <location>
        <begin position="159"/>
        <end position="169"/>
    </location>
</feature>
<feature type="compositionally biased region" description="Basic and acidic residues" evidence="5">
    <location>
        <begin position="935"/>
        <end position="963"/>
    </location>
</feature>
<feature type="compositionally biased region" description="Basic and acidic residues" evidence="5">
    <location>
        <begin position="125"/>
        <end position="143"/>
    </location>
</feature>
<feature type="compositionally biased region" description="Low complexity" evidence="5">
    <location>
        <begin position="386"/>
        <end position="397"/>
    </location>
</feature>
<dbReference type="Pfam" id="PF07534">
    <property type="entry name" value="TLD"/>
    <property type="match status" value="1"/>
</dbReference>
<feature type="compositionally biased region" description="Basic and acidic residues" evidence="5">
    <location>
        <begin position="43"/>
        <end position="53"/>
    </location>
</feature>
<feature type="compositionally biased region" description="Polar residues" evidence="5">
    <location>
        <begin position="247"/>
        <end position="258"/>
    </location>
</feature>
<feature type="compositionally biased region" description="Polar residues" evidence="5">
    <location>
        <begin position="621"/>
        <end position="638"/>
    </location>
</feature>
<keyword evidence="8" id="KW-1185">Reference proteome</keyword>
<feature type="compositionally biased region" description="Basic and acidic residues" evidence="5">
    <location>
        <begin position="398"/>
        <end position="416"/>
    </location>
</feature>
<evidence type="ECO:0000256" key="2">
    <source>
        <dbReference type="ARBA" id="ARBA00009540"/>
    </source>
</evidence>
<feature type="region of interest" description="Disordered" evidence="5">
    <location>
        <begin position="381"/>
        <end position="416"/>
    </location>
</feature>
<feature type="domain" description="TLDc" evidence="6">
    <location>
        <begin position="993"/>
        <end position="1182"/>
    </location>
</feature>
<evidence type="ECO:0000259" key="6">
    <source>
        <dbReference type="PROSITE" id="PS51886"/>
    </source>
</evidence>
<dbReference type="SMART" id="SM00584">
    <property type="entry name" value="TLDc"/>
    <property type="match status" value="1"/>
</dbReference>
<organism evidence="7 8">
    <name type="scientific">Kipferlia bialata</name>
    <dbReference type="NCBI Taxonomy" id="797122"/>
    <lineage>
        <taxon>Eukaryota</taxon>
        <taxon>Metamonada</taxon>
        <taxon>Carpediemonas-like organisms</taxon>
        <taxon>Kipferlia</taxon>
    </lineage>
</organism>
<dbReference type="InterPro" id="IPR006571">
    <property type="entry name" value="TLDc_dom"/>
</dbReference>
<evidence type="ECO:0000256" key="4">
    <source>
        <dbReference type="ARBA" id="ARBA00040604"/>
    </source>
</evidence>
<feature type="region of interest" description="Disordered" evidence="5">
    <location>
        <begin position="571"/>
        <end position="601"/>
    </location>
</feature>
<dbReference type="PROSITE" id="PS51886">
    <property type="entry name" value="TLDC"/>
    <property type="match status" value="1"/>
</dbReference>
<sequence>MQLTSPGVTEPGPADDVCISDVPSPSDKSPSSSRPSSGQTPRPKGEREREVKRGFSFHRTPSKGEAPKPVPPKVCFEQGHSSAVINVLTDPSLVDSAVEVGADRPTEFTLSGTSASSVGLPTEGQGERESGSAAGEREREGEAGRLPGLRIESEGTEGMGDRRRERDTGSEVVHEVGFGESLHTIALQYPGIPAYLIRRVNDIRGQVRPGMVLTIPQYTSRPPSPSAQQRQIFGAEFTPPSPKVSVTGGTASKLSRSTMPPRDTGARGSRHRPAPRSELSEASEASEGRSLLCLRALPDGSYVRGSLSLAPSRVAFHPETGDPRVRAEGPRNMTLSIDPAKIRRSAILHSTSSTPYPPLDLLTVCAAMAVVGRSMPGVGAPVPLSALKTQTKTQTRAQAKDKRKEKKAHGEGEGKMDRRSIPVLSLSAMRKFLLDVYKNPLLSVSPSLLALFGLRDGDPIAYLGIIVKGEGKADAKTNTSLLFAAPKRRVEAFYAALLLRTVSRKRHLRLDHSASAQRQAHRLSALRMAVGLFSAPPHSPQSEPASACDSDREGDSDDQYLLGITSGSESFSFDSFTDTEGEGEGDTHVPRMHRASTDDQASPYRRLSFEYVRHRTGVDTLDNTRVSGETPSDTKAPTPNHPQTPLPLTDTADTSFPLRPSFQTETVASVGSPQTARLRAEIASADPSPTPSHFHPPAYCDELVDARHLVYRHKRSVSSDTHPSGGRARASSMSHEGEREGDRETETQYVFRHHNPSIPTVGLTQKQKRELALYKTLRRRSQTGRRQYKVEREEASPLPGLIIQGNAHGAPLPPAPTSHDYPSHWLDSLTLVVPSGISSHHVVHAYDVKDYYYGQRSSSTYQSNLGHHVIQQSVPADIDDVAQEARRYAARSVVDEALIELIHGADCMHRGVDPADNEIIEEAFHRVMINHEQREIDKRARERRGDKASPSEGETERERERVKAAAKGESLRRPSNQAMLRKVSFSDPSVTSSILSPEALRLVQRYLPGLLPNRSWSLIYATHTHGSSLASMYRCVAERQGQRTSTDNSADSIGDNRTGTVMLIKTSRGEIMGGFTTGIWQPYSGKNVYAKPFGSPASFVFSAHPSAKVHTWSGKDRFFQLCGKDYLAIGGGGGFAIKINGLTGTNTGTTSACDTFNSMSLIDGQDHRSKFTVAELELWGFDP</sequence>
<feature type="region of interest" description="Disordered" evidence="5">
    <location>
        <begin position="715"/>
        <end position="742"/>
    </location>
</feature>
<feature type="region of interest" description="Disordered" evidence="5">
    <location>
        <begin position="105"/>
        <end position="169"/>
    </location>
</feature>
<name>A0A9K3CNF4_9EUKA</name>
<feature type="region of interest" description="Disordered" evidence="5">
    <location>
        <begin position="935"/>
        <end position="975"/>
    </location>
</feature>
<feature type="region of interest" description="Disordered" evidence="5">
    <location>
        <begin position="1"/>
        <end position="76"/>
    </location>
</feature>
<evidence type="ECO:0000256" key="1">
    <source>
        <dbReference type="ARBA" id="ARBA00004173"/>
    </source>
</evidence>
<dbReference type="EMBL" id="BDIP01000020">
    <property type="protein sequence ID" value="GIQ79540.1"/>
    <property type="molecule type" value="Genomic_DNA"/>
</dbReference>
<accession>A0A9K3CNF4</accession>
<evidence type="ECO:0000313" key="8">
    <source>
        <dbReference type="Proteomes" id="UP000265618"/>
    </source>
</evidence>
<feature type="compositionally biased region" description="Polar residues" evidence="5">
    <location>
        <begin position="108"/>
        <end position="119"/>
    </location>
</feature>
<feature type="region of interest" description="Disordered" evidence="5">
    <location>
        <begin position="235"/>
        <end position="285"/>
    </location>
</feature>
<feature type="region of interest" description="Disordered" evidence="5">
    <location>
        <begin position="620"/>
        <end position="648"/>
    </location>
</feature>
<dbReference type="AlphaFoldDB" id="A0A9K3CNF4"/>
<dbReference type="InterPro" id="IPR036779">
    <property type="entry name" value="LysM_dom_sf"/>
</dbReference>
<reference evidence="7 8" key="1">
    <citation type="journal article" date="2018" name="PLoS ONE">
        <title>The draft genome of Kipferlia bialata reveals reductive genome evolution in fornicate parasites.</title>
        <authorList>
            <person name="Tanifuji G."/>
            <person name="Takabayashi S."/>
            <person name="Kume K."/>
            <person name="Takagi M."/>
            <person name="Nakayama T."/>
            <person name="Kamikawa R."/>
            <person name="Inagaki Y."/>
            <person name="Hashimoto T."/>
        </authorList>
    </citation>
    <scope>NUCLEOTIDE SEQUENCE [LARGE SCALE GENOMIC DNA]</scope>
    <source>
        <strain evidence="7">NY0173</strain>
    </source>
</reference>
<evidence type="ECO:0000256" key="5">
    <source>
        <dbReference type="SAM" id="MobiDB-lite"/>
    </source>
</evidence>
<dbReference type="PANTHER" id="PTHR23354">
    <property type="entry name" value="NUCLEOLAR PROTEIN 7/ESTROGEN RECEPTOR COACTIVATOR-RELATED"/>
    <property type="match status" value="1"/>
</dbReference>
<protein>
    <recommendedName>
        <fullName evidence="4">Oxidation resistance protein 1</fullName>
    </recommendedName>
</protein>
<evidence type="ECO:0000256" key="3">
    <source>
        <dbReference type="ARBA" id="ARBA00023128"/>
    </source>
</evidence>
<dbReference type="Proteomes" id="UP000265618">
    <property type="component" value="Unassembled WGS sequence"/>
</dbReference>
<comment type="subcellular location">
    <subcellularLocation>
        <location evidence="1">Mitochondrion</location>
    </subcellularLocation>
</comment>
<dbReference type="GO" id="GO:0005739">
    <property type="term" value="C:mitochondrion"/>
    <property type="evidence" value="ECO:0007669"/>
    <property type="project" value="UniProtKB-SubCell"/>
</dbReference>
<dbReference type="PANTHER" id="PTHR23354:SF62">
    <property type="entry name" value="MUSTARD, ISOFORM V"/>
    <property type="match status" value="1"/>
</dbReference>